<gene>
    <name evidence="1" type="ORF">E2C01_063073</name>
</gene>
<protein>
    <submittedName>
        <fullName evidence="1">Uncharacterized protein</fullName>
    </submittedName>
</protein>
<comment type="caution">
    <text evidence="1">The sequence shown here is derived from an EMBL/GenBank/DDBJ whole genome shotgun (WGS) entry which is preliminary data.</text>
</comment>
<dbReference type="EMBL" id="VSRR010028512">
    <property type="protein sequence ID" value="MPC68863.1"/>
    <property type="molecule type" value="Genomic_DNA"/>
</dbReference>
<dbReference type="Proteomes" id="UP000324222">
    <property type="component" value="Unassembled WGS sequence"/>
</dbReference>
<sequence length="92" mass="10177">MKDEKISYIGFSAEATTTGWWQWLSLVNGYTEWRCTEPNRPSVAGTVRKLAAVTHRCAPNVRLPLDNEVIPERQGGTTLYLKGNTLVSLGGP</sequence>
<proteinExistence type="predicted"/>
<accession>A0A5B7HFE1</accession>
<organism evidence="1 2">
    <name type="scientific">Portunus trituberculatus</name>
    <name type="common">Swimming crab</name>
    <name type="synonym">Neptunus trituberculatus</name>
    <dbReference type="NCBI Taxonomy" id="210409"/>
    <lineage>
        <taxon>Eukaryota</taxon>
        <taxon>Metazoa</taxon>
        <taxon>Ecdysozoa</taxon>
        <taxon>Arthropoda</taxon>
        <taxon>Crustacea</taxon>
        <taxon>Multicrustacea</taxon>
        <taxon>Malacostraca</taxon>
        <taxon>Eumalacostraca</taxon>
        <taxon>Eucarida</taxon>
        <taxon>Decapoda</taxon>
        <taxon>Pleocyemata</taxon>
        <taxon>Brachyura</taxon>
        <taxon>Eubrachyura</taxon>
        <taxon>Portunoidea</taxon>
        <taxon>Portunidae</taxon>
        <taxon>Portuninae</taxon>
        <taxon>Portunus</taxon>
    </lineage>
</organism>
<evidence type="ECO:0000313" key="2">
    <source>
        <dbReference type="Proteomes" id="UP000324222"/>
    </source>
</evidence>
<dbReference type="AlphaFoldDB" id="A0A5B7HFE1"/>
<reference evidence="1 2" key="1">
    <citation type="submission" date="2019-05" db="EMBL/GenBank/DDBJ databases">
        <title>Another draft genome of Portunus trituberculatus and its Hox gene families provides insights of decapod evolution.</title>
        <authorList>
            <person name="Jeong J.-H."/>
            <person name="Song I."/>
            <person name="Kim S."/>
            <person name="Choi T."/>
            <person name="Kim D."/>
            <person name="Ryu S."/>
            <person name="Kim W."/>
        </authorList>
    </citation>
    <scope>NUCLEOTIDE SEQUENCE [LARGE SCALE GENOMIC DNA]</scope>
    <source>
        <tissue evidence="1">Muscle</tissue>
    </source>
</reference>
<keyword evidence="2" id="KW-1185">Reference proteome</keyword>
<evidence type="ECO:0000313" key="1">
    <source>
        <dbReference type="EMBL" id="MPC68863.1"/>
    </source>
</evidence>
<name>A0A5B7HFE1_PORTR</name>